<reference evidence="1" key="1">
    <citation type="submission" date="2022-12" db="EMBL/GenBank/DDBJ databases">
        <title>Genome Sequence of Lasiodiplodia mahajangana.</title>
        <authorList>
            <person name="Buettner E."/>
        </authorList>
    </citation>
    <scope>NUCLEOTIDE SEQUENCE</scope>
    <source>
        <strain evidence="1">VT137</strain>
    </source>
</reference>
<comment type="caution">
    <text evidence="1">The sequence shown here is derived from an EMBL/GenBank/DDBJ whole genome shotgun (WGS) entry which is preliminary data.</text>
</comment>
<dbReference type="EMBL" id="JAPUUL010000055">
    <property type="protein sequence ID" value="KAJ8133014.1"/>
    <property type="molecule type" value="Genomic_DNA"/>
</dbReference>
<evidence type="ECO:0000313" key="2">
    <source>
        <dbReference type="Proteomes" id="UP001153332"/>
    </source>
</evidence>
<sequence>MSSSSTPYQAPGLDSGIKTAENLAGNGTSEEAYIIVDTVTGISSLVDTLSGLPSTPPSIYIDIEGPNLSRHGSISIIQIHIPTTGQNYLVDVTTLKEAAFSTPGTQTPSTLKGVLESPSIPKVFFDVRMDSDALYSHYGIKLQGIQDLQLMELATRPGNKRFIIGLKRCIDKDMDMTTAEKEKWSTAKDEGRKLFAPEKGGSYEVFNQRPLSEKIALYCVQDVQYLPRLWGLYNRKLSAKWTVKVQDETAKRVTKSQAPDFNGDGPHMRLGPERW</sequence>
<protein>
    <submittedName>
        <fullName evidence="1">Uncharacterized protein</fullName>
    </submittedName>
</protein>
<keyword evidence="2" id="KW-1185">Reference proteome</keyword>
<proteinExistence type="predicted"/>
<gene>
    <name evidence="1" type="ORF">O1611_g609</name>
</gene>
<dbReference type="Proteomes" id="UP001153332">
    <property type="component" value="Unassembled WGS sequence"/>
</dbReference>
<accession>A0ACC2K0D6</accession>
<evidence type="ECO:0000313" key="1">
    <source>
        <dbReference type="EMBL" id="KAJ8133014.1"/>
    </source>
</evidence>
<name>A0ACC2K0D6_9PEZI</name>
<organism evidence="1 2">
    <name type="scientific">Lasiodiplodia mahajangana</name>
    <dbReference type="NCBI Taxonomy" id="1108764"/>
    <lineage>
        <taxon>Eukaryota</taxon>
        <taxon>Fungi</taxon>
        <taxon>Dikarya</taxon>
        <taxon>Ascomycota</taxon>
        <taxon>Pezizomycotina</taxon>
        <taxon>Dothideomycetes</taxon>
        <taxon>Dothideomycetes incertae sedis</taxon>
        <taxon>Botryosphaeriales</taxon>
        <taxon>Botryosphaeriaceae</taxon>
        <taxon>Lasiodiplodia</taxon>
    </lineage>
</organism>